<dbReference type="EMBL" id="LCTV02000003">
    <property type="protein sequence ID" value="PRQ75713.1"/>
    <property type="molecule type" value="Genomic_DNA"/>
</dbReference>
<feature type="domain" description="Protein kinase" evidence="11">
    <location>
        <begin position="56"/>
        <end position="464"/>
    </location>
</feature>
<dbReference type="PROSITE" id="PS50011">
    <property type="entry name" value="PROTEIN_KINASE_DOM"/>
    <property type="match status" value="1"/>
</dbReference>
<feature type="region of interest" description="Disordered" evidence="10">
    <location>
        <begin position="231"/>
        <end position="250"/>
    </location>
</feature>
<evidence type="ECO:0000256" key="10">
    <source>
        <dbReference type="SAM" id="MobiDB-lite"/>
    </source>
</evidence>
<keyword evidence="2" id="KW-0723">Serine/threonine-protein kinase</keyword>
<dbReference type="InterPro" id="IPR011009">
    <property type="entry name" value="Kinase-like_dom_sf"/>
</dbReference>
<protein>
    <recommendedName>
        <fullName evidence="1">non-specific serine/threonine protein kinase</fullName>
        <ecNumber evidence="1">2.7.11.1</ecNumber>
    </recommendedName>
</protein>
<dbReference type="AlphaFoldDB" id="A0A2T0ACH9"/>
<proteinExistence type="predicted"/>
<evidence type="ECO:0000256" key="9">
    <source>
        <dbReference type="PROSITE-ProRule" id="PRU10141"/>
    </source>
</evidence>
<dbReference type="Proteomes" id="UP000239560">
    <property type="component" value="Unassembled WGS sequence"/>
</dbReference>
<feature type="compositionally biased region" description="Low complexity" evidence="10">
    <location>
        <begin position="27"/>
        <end position="40"/>
    </location>
</feature>
<evidence type="ECO:0000313" key="13">
    <source>
        <dbReference type="Proteomes" id="UP000239560"/>
    </source>
</evidence>
<keyword evidence="3" id="KW-0808">Transferase</keyword>
<evidence type="ECO:0000256" key="8">
    <source>
        <dbReference type="ARBA" id="ARBA00048679"/>
    </source>
</evidence>
<dbReference type="InterPro" id="IPR017441">
    <property type="entry name" value="Protein_kinase_ATP_BS"/>
</dbReference>
<dbReference type="InterPro" id="IPR000719">
    <property type="entry name" value="Prot_kinase_dom"/>
</dbReference>
<comment type="catalytic activity">
    <reaction evidence="7">
        <text>L-threonyl-[protein] + ATP = O-phospho-L-threonyl-[protein] + ADP + H(+)</text>
        <dbReference type="Rhea" id="RHEA:46608"/>
        <dbReference type="Rhea" id="RHEA-COMP:11060"/>
        <dbReference type="Rhea" id="RHEA-COMP:11605"/>
        <dbReference type="ChEBI" id="CHEBI:15378"/>
        <dbReference type="ChEBI" id="CHEBI:30013"/>
        <dbReference type="ChEBI" id="CHEBI:30616"/>
        <dbReference type="ChEBI" id="CHEBI:61977"/>
        <dbReference type="ChEBI" id="CHEBI:456216"/>
        <dbReference type="EC" id="2.7.11.1"/>
    </reaction>
</comment>
<dbReference type="FunFam" id="1.10.510.10:FF:000550">
    <property type="entry name" value="Serine/threonine kinase 16"/>
    <property type="match status" value="1"/>
</dbReference>
<evidence type="ECO:0000256" key="7">
    <source>
        <dbReference type="ARBA" id="ARBA00047899"/>
    </source>
</evidence>
<evidence type="ECO:0000256" key="3">
    <source>
        <dbReference type="ARBA" id="ARBA00022679"/>
    </source>
</evidence>
<dbReference type="SUPFAM" id="SSF56112">
    <property type="entry name" value="Protein kinase-like (PK-like)"/>
    <property type="match status" value="1"/>
</dbReference>
<dbReference type="PANTHER" id="PTHR45998:SF2">
    <property type="entry name" value="SERINE_THREONINE-PROTEIN KINASE 16"/>
    <property type="match status" value="1"/>
</dbReference>
<dbReference type="InterPro" id="IPR052239">
    <property type="entry name" value="Ser/Thr-specific_kinases"/>
</dbReference>
<dbReference type="GO" id="GO:0032889">
    <property type="term" value="P:regulation of vacuole fusion, non-autophagic"/>
    <property type="evidence" value="ECO:0007669"/>
    <property type="project" value="TreeGrafter"/>
</dbReference>
<evidence type="ECO:0000256" key="6">
    <source>
        <dbReference type="ARBA" id="ARBA00022840"/>
    </source>
</evidence>
<dbReference type="GO" id="GO:0006624">
    <property type="term" value="P:vacuolar protein processing"/>
    <property type="evidence" value="ECO:0007669"/>
    <property type="project" value="TreeGrafter"/>
</dbReference>
<dbReference type="GO" id="GO:0005524">
    <property type="term" value="F:ATP binding"/>
    <property type="evidence" value="ECO:0007669"/>
    <property type="project" value="UniProtKB-UniRule"/>
</dbReference>
<name>A0A2T0ACH9_RHOTO</name>
<keyword evidence="4 9" id="KW-0547">Nucleotide-binding</keyword>
<dbReference type="EC" id="2.7.11.1" evidence="1"/>
<evidence type="ECO:0000259" key="11">
    <source>
        <dbReference type="PROSITE" id="PS50011"/>
    </source>
</evidence>
<organism evidence="12 13">
    <name type="scientific">Rhodotorula toruloides</name>
    <name type="common">Yeast</name>
    <name type="synonym">Rhodosporidium toruloides</name>
    <dbReference type="NCBI Taxonomy" id="5286"/>
    <lineage>
        <taxon>Eukaryota</taxon>
        <taxon>Fungi</taxon>
        <taxon>Dikarya</taxon>
        <taxon>Basidiomycota</taxon>
        <taxon>Pucciniomycotina</taxon>
        <taxon>Microbotryomycetes</taxon>
        <taxon>Sporidiobolales</taxon>
        <taxon>Sporidiobolaceae</taxon>
        <taxon>Rhodotorula</taxon>
    </lineage>
</organism>
<feature type="binding site" evidence="9">
    <location>
        <position position="85"/>
    </location>
    <ligand>
        <name>ATP</name>
        <dbReference type="ChEBI" id="CHEBI:30616"/>
    </ligand>
</feature>
<evidence type="ECO:0000256" key="4">
    <source>
        <dbReference type="ARBA" id="ARBA00022741"/>
    </source>
</evidence>
<comment type="caution">
    <text evidence="12">The sequence shown here is derived from an EMBL/GenBank/DDBJ whole genome shotgun (WGS) entry which is preliminary data.</text>
</comment>
<accession>A0A2T0ACH9</accession>
<keyword evidence="6 9" id="KW-0067">ATP-binding</keyword>
<dbReference type="OrthoDB" id="248923at2759"/>
<dbReference type="GO" id="GO:0004674">
    <property type="term" value="F:protein serine/threonine kinase activity"/>
    <property type="evidence" value="ECO:0007669"/>
    <property type="project" value="UniProtKB-KW"/>
</dbReference>
<dbReference type="PROSITE" id="PS00107">
    <property type="entry name" value="PROTEIN_KINASE_ATP"/>
    <property type="match status" value="1"/>
</dbReference>
<evidence type="ECO:0000256" key="2">
    <source>
        <dbReference type="ARBA" id="ARBA00022527"/>
    </source>
</evidence>
<evidence type="ECO:0000313" key="12">
    <source>
        <dbReference type="EMBL" id="PRQ75713.1"/>
    </source>
</evidence>
<feature type="compositionally biased region" description="Low complexity" evidence="10">
    <location>
        <begin position="183"/>
        <end position="203"/>
    </location>
</feature>
<dbReference type="GO" id="GO:0005794">
    <property type="term" value="C:Golgi apparatus"/>
    <property type="evidence" value="ECO:0007669"/>
    <property type="project" value="TreeGrafter"/>
</dbReference>
<evidence type="ECO:0000256" key="5">
    <source>
        <dbReference type="ARBA" id="ARBA00022777"/>
    </source>
</evidence>
<keyword evidence="5 12" id="KW-0418">Kinase</keyword>
<dbReference type="Pfam" id="PF00069">
    <property type="entry name" value="Pkinase"/>
    <property type="match status" value="2"/>
</dbReference>
<reference evidence="12 13" key="1">
    <citation type="journal article" date="2018" name="Elife">
        <title>Functional genomics of lipid metabolism in the oleaginous yeast Rhodosporidium toruloides.</title>
        <authorList>
            <person name="Coradetti S.T."/>
            <person name="Pinel D."/>
            <person name="Geiselman G."/>
            <person name="Ito M."/>
            <person name="Mondo S."/>
            <person name="Reilly M.C."/>
            <person name="Cheng Y.F."/>
            <person name="Bauer S."/>
            <person name="Grigoriev I."/>
            <person name="Gladden J.M."/>
            <person name="Simmons B.A."/>
            <person name="Brem R."/>
            <person name="Arkin A.P."/>
            <person name="Skerker J.M."/>
        </authorList>
    </citation>
    <scope>NUCLEOTIDE SEQUENCE [LARGE SCALE GENOMIC DNA]</scope>
    <source>
        <strain evidence="12 13">NBRC 0880</strain>
    </source>
</reference>
<gene>
    <name evidence="12" type="ORF">AAT19DRAFT_12735</name>
</gene>
<dbReference type="GO" id="GO:0005773">
    <property type="term" value="C:vacuole"/>
    <property type="evidence" value="ECO:0007669"/>
    <property type="project" value="GOC"/>
</dbReference>
<feature type="region of interest" description="Disordered" evidence="10">
    <location>
        <begin position="178"/>
        <end position="224"/>
    </location>
</feature>
<feature type="region of interest" description="Disordered" evidence="10">
    <location>
        <begin position="25"/>
        <end position="44"/>
    </location>
</feature>
<dbReference type="Gene3D" id="1.10.510.10">
    <property type="entry name" value="Transferase(Phosphotransferase) domain 1"/>
    <property type="match status" value="2"/>
</dbReference>
<dbReference type="PANTHER" id="PTHR45998">
    <property type="entry name" value="SERINE/THREONINE-PROTEIN KINASE 16"/>
    <property type="match status" value="1"/>
</dbReference>
<comment type="catalytic activity">
    <reaction evidence="8">
        <text>L-seryl-[protein] + ATP = O-phospho-L-seryl-[protein] + ADP + H(+)</text>
        <dbReference type="Rhea" id="RHEA:17989"/>
        <dbReference type="Rhea" id="RHEA-COMP:9863"/>
        <dbReference type="Rhea" id="RHEA-COMP:11604"/>
        <dbReference type="ChEBI" id="CHEBI:15378"/>
        <dbReference type="ChEBI" id="CHEBI:29999"/>
        <dbReference type="ChEBI" id="CHEBI:30616"/>
        <dbReference type="ChEBI" id="CHEBI:83421"/>
        <dbReference type="ChEBI" id="CHEBI:456216"/>
        <dbReference type="EC" id="2.7.11.1"/>
    </reaction>
</comment>
<dbReference type="SMART" id="SM00220">
    <property type="entry name" value="S_TKc"/>
    <property type="match status" value="1"/>
</dbReference>
<evidence type="ECO:0000256" key="1">
    <source>
        <dbReference type="ARBA" id="ARBA00012513"/>
    </source>
</evidence>
<sequence length="468" mass="50299">MNVNVLLDSAKDAFYALTGSCCKTGESPLRSPSPSSSPNPHRGLSDATLKLNGRSFTIVKLLGEGGFSYVYLARDNASGRLFALKKIRCPLGSDSVKAALKEVEAYKRFRHPNIIRCLDSCVVQDRESDGKVIYLFLPYYKNGSVQHVISANAVNGSRYPEHQMLSIFLGTCQAVRAMHQHKSGPSSSSSSRRPRMSPAASTSGNGANGSRYPPAGRGGDATTTEDEAFDEFDDEEEESGGLRTGTEGQALIGGLESAKAQLEEEEGDEGMAGLGDEDGATVLGKVGDGQKQTGGVLSDGEGKKGAITPWAHRDIKPANVMLANDGTTPILMDFGSAMPARIPIPDRRVALLQQDLAAEHCSMPFRAPELFDVKTGTTLTEAVDIWSLGCTLYAMAYGTSPFETAQQSEHGGSIAMAAMGGKFSFPDDGQYSERFRDLVRAMLRVNPDERPDIQKVIEMTQEVLARLQ</sequence>